<name>A0A6J5RIY4_9CAUD</name>
<dbReference type="EMBL" id="LR797271">
    <property type="protein sequence ID" value="CAB4197470.1"/>
    <property type="molecule type" value="Genomic_DNA"/>
</dbReference>
<organism evidence="1">
    <name type="scientific">uncultured Caudovirales phage</name>
    <dbReference type="NCBI Taxonomy" id="2100421"/>
    <lineage>
        <taxon>Viruses</taxon>
        <taxon>Duplodnaviria</taxon>
        <taxon>Heunggongvirae</taxon>
        <taxon>Uroviricota</taxon>
        <taxon>Caudoviricetes</taxon>
        <taxon>Peduoviridae</taxon>
        <taxon>Maltschvirus</taxon>
        <taxon>Maltschvirus maltsch</taxon>
    </lineage>
</organism>
<accession>A0A6J5RIY4</accession>
<proteinExistence type="predicted"/>
<sequence length="104" mass="11752">MTSQRDMTSEDVLCDYDFPIAKRITCKDGFSLSVQATHGAYCLPRTNIGPWIKVEVGYPSSIPEFIMEFAEDQESPTDTVYPYVPIKLVEKLIQFHGGQSTNEQ</sequence>
<gene>
    <name evidence="1" type="ORF">UFOVP1309_16</name>
</gene>
<protein>
    <submittedName>
        <fullName evidence="1">Uncharacterized protein</fullName>
    </submittedName>
</protein>
<reference evidence="1" key="1">
    <citation type="submission" date="2020-05" db="EMBL/GenBank/DDBJ databases">
        <authorList>
            <person name="Chiriac C."/>
            <person name="Salcher M."/>
            <person name="Ghai R."/>
            <person name="Kavagutti S V."/>
        </authorList>
    </citation>
    <scope>NUCLEOTIDE SEQUENCE</scope>
</reference>
<evidence type="ECO:0000313" key="1">
    <source>
        <dbReference type="EMBL" id="CAB4197470.1"/>
    </source>
</evidence>